<keyword evidence="1" id="KW-0472">Membrane</keyword>
<name>A0A233VPL3_FINMA</name>
<reference evidence="3" key="1">
    <citation type="submission" date="2017-04" db="EMBL/GenBank/DDBJ databases">
        <title>Finegoldia magna isolated from orthopedic joint implant-associated infections.</title>
        <authorList>
            <person name="Bjorklund S."/>
            <person name="Bruggemann H."/>
            <person name="Jensen A."/>
            <person name="Hellmark B."/>
            <person name="Soderquist B."/>
        </authorList>
    </citation>
    <scope>NUCLEOTIDE SEQUENCE [LARGE SCALE GENOMIC DNA]</scope>
    <source>
        <strain evidence="3">12T273</strain>
    </source>
</reference>
<evidence type="ECO:0000313" key="2">
    <source>
        <dbReference type="EMBL" id="OXZ34330.1"/>
    </source>
</evidence>
<sequence length="250" mass="29372">MLKIIKFEIGKQVKRKENLILFFMFLMPLLYSIGVYRNSNIITYNSSELVNGLSFAKDMFTFIYMAFIVYIILAINSSNILRGEIENNSISVMLTRINNRSKIYRAKLYAQIIYWTVITCLFVLFSIFCYYIFISNLKIASGSIVSKDWISDTLIIISLWSSYIFVISMVQSLSMNFKPFVSIGIFIIVFIILMYLKEFPKVQLVSPFYYLNKILDNWNTIIFVKYMIINWGLVFLFSFLGIKKFKKSDL</sequence>
<protein>
    <submittedName>
        <fullName evidence="2">Uncharacterized protein</fullName>
    </submittedName>
</protein>
<comment type="caution">
    <text evidence="2">The sequence shown here is derived from an EMBL/GenBank/DDBJ whole genome shotgun (WGS) entry which is preliminary data.</text>
</comment>
<feature type="transmembrane region" description="Helical" evidence="1">
    <location>
        <begin position="112"/>
        <end position="133"/>
    </location>
</feature>
<feature type="transmembrane region" description="Helical" evidence="1">
    <location>
        <begin position="217"/>
        <end position="242"/>
    </location>
</feature>
<feature type="transmembrane region" description="Helical" evidence="1">
    <location>
        <begin position="180"/>
        <end position="197"/>
    </location>
</feature>
<evidence type="ECO:0000313" key="3">
    <source>
        <dbReference type="Proteomes" id="UP000215546"/>
    </source>
</evidence>
<proteinExistence type="predicted"/>
<gene>
    <name evidence="2" type="ORF">B9N55_02000</name>
</gene>
<dbReference type="EMBL" id="NDYE01000004">
    <property type="protein sequence ID" value="OXZ34330.1"/>
    <property type="molecule type" value="Genomic_DNA"/>
</dbReference>
<evidence type="ECO:0000256" key="1">
    <source>
        <dbReference type="SAM" id="Phobius"/>
    </source>
</evidence>
<dbReference type="RefSeq" id="WP_094208080.1">
    <property type="nucleotide sequence ID" value="NZ_NDYE01000004.1"/>
</dbReference>
<feature type="transmembrane region" description="Helical" evidence="1">
    <location>
        <begin position="20"/>
        <end position="39"/>
    </location>
</feature>
<keyword evidence="1" id="KW-0812">Transmembrane</keyword>
<feature type="transmembrane region" description="Helical" evidence="1">
    <location>
        <begin position="153"/>
        <end position="173"/>
    </location>
</feature>
<dbReference type="AlphaFoldDB" id="A0A233VPL3"/>
<dbReference type="Proteomes" id="UP000215546">
    <property type="component" value="Unassembled WGS sequence"/>
</dbReference>
<feature type="transmembrane region" description="Helical" evidence="1">
    <location>
        <begin position="59"/>
        <end position="81"/>
    </location>
</feature>
<accession>A0A233VPL3</accession>
<organism evidence="2 3">
    <name type="scientific">Finegoldia magna</name>
    <name type="common">Peptostreptococcus magnus</name>
    <dbReference type="NCBI Taxonomy" id="1260"/>
    <lineage>
        <taxon>Bacteria</taxon>
        <taxon>Bacillati</taxon>
        <taxon>Bacillota</taxon>
        <taxon>Tissierellia</taxon>
        <taxon>Tissierellales</taxon>
        <taxon>Peptoniphilaceae</taxon>
        <taxon>Finegoldia</taxon>
    </lineage>
</organism>
<keyword evidence="1" id="KW-1133">Transmembrane helix</keyword>